<dbReference type="PANTHER" id="PTHR46623:SF6">
    <property type="entry name" value="ALPHA_BETA-HYDROLASES SUPERFAMILY PROTEIN"/>
    <property type="match status" value="1"/>
</dbReference>
<feature type="domain" description="Dienelactone hydrolase" evidence="1">
    <location>
        <begin position="79"/>
        <end position="229"/>
    </location>
</feature>
<dbReference type="EMBL" id="CP013070">
    <property type="protein sequence ID" value="APL93877.1"/>
    <property type="molecule type" value="Genomic_DNA"/>
</dbReference>
<dbReference type="GO" id="GO:0016787">
    <property type="term" value="F:hydrolase activity"/>
    <property type="evidence" value="ECO:0007669"/>
    <property type="project" value="UniProtKB-KW"/>
</dbReference>
<protein>
    <submittedName>
        <fullName evidence="2">Dienelactone hydrolase</fullName>
    </submittedName>
</protein>
<dbReference type="RefSeq" id="WP_007688893.1">
    <property type="nucleotide sequence ID" value="NZ_CP013070.1"/>
</dbReference>
<dbReference type="Proteomes" id="UP000004550">
    <property type="component" value="Chromosome"/>
</dbReference>
<dbReference type="PANTHER" id="PTHR46623">
    <property type="entry name" value="CARBOXYMETHYLENEBUTENOLIDASE-RELATED"/>
    <property type="match status" value="1"/>
</dbReference>
<organism evidence="2 3">
    <name type="scientific">Sphingobium indicum (strain DSM 16412 / CCM 7286 / MTCC 6364 / B90A)</name>
    <dbReference type="NCBI Taxonomy" id="861109"/>
    <lineage>
        <taxon>Bacteria</taxon>
        <taxon>Pseudomonadati</taxon>
        <taxon>Pseudomonadota</taxon>
        <taxon>Alphaproteobacteria</taxon>
        <taxon>Sphingomonadales</taxon>
        <taxon>Sphingomonadaceae</taxon>
        <taxon>Sphingobium</taxon>
    </lineage>
</organism>
<sequence length="248" mass="26378">MCHTQPSARFPVDPQGEPYSAPAGFGLEGLVFGAGHRAPPALLIPDIYGMTPFYRGLAAHLARQAPVILLDPFASFGPLAQSTREAAFERRHRLDDRHYADALERLVQHIGARGVMGFCLGGNFVLELARRGSDCALLAVYPFPQGLPNVAPLAPPIDYLPKIETPVTILLGDTDASVGAENVEALAACVEGNPAVSLHIFRGVGHGFVTGLDSDERPLRAAAEEALAIAERLFDPNQPAEPDFGPSA</sequence>
<name>A0A1L5BM65_SPHIB</name>
<dbReference type="SUPFAM" id="SSF53474">
    <property type="entry name" value="alpha/beta-Hydrolases"/>
    <property type="match status" value="1"/>
</dbReference>
<evidence type="ECO:0000313" key="3">
    <source>
        <dbReference type="Proteomes" id="UP000004550"/>
    </source>
</evidence>
<dbReference type="InterPro" id="IPR002925">
    <property type="entry name" value="Dienelactn_hydro"/>
</dbReference>
<dbReference type="Gene3D" id="3.40.50.1820">
    <property type="entry name" value="alpha/beta hydrolase"/>
    <property type="match status" value="1"/>
</dbReference>
<dbReference type="AlphaFoldDB" id="A0A1L5BM65"/>
<accession>A0A1L5BM65</accession>
<reference evidence="2 3" key="1">
    <citation type="journal article" date="2012" name="J. Bacteriol.">
        <title>Genome sequence of Sphingobium indicum B90A, a hexachlorocyclohexane-degrading bacterium.</title>
        <authorList>
            <person name="Anand S."/>
            <person name="Sangwan N."/>
            <person name="Lata P."/>
            <person name="Kaur J."/>
            <person name="Dua A."/>
            <person name="Singh A.K."/>
            <person name="Verma M."/>
            <person name="Kaur J."/>
            <person name="Khurana J.P."/>
            <person name="Khurana P."/>
            <person name="Mathur S."/>
            <person name="Lal R."/>
        </authorList>
    </citation>
    <scope>NUCLEOTIDE SEQUENCE [LARGE SCALE GENOMIC DNA]</scope>
    <source>
        <strain evidence="3">DSM 16412 / CCM 7286 / MTCC 6364 / B90A</strain>
    </source>
</reference>
<evidence type="ECO:0000313" key="2">
    <source>
        <dbReference type="EMBL" id="APL93877.1"/>
    </source>
</evidence>
<dbReference type="Pfam" id="PF01738">
    <property type="entry name" value="DLH"/>
    <property type="match status" value="1"/>
</dbReference>
<dbReference type="InterPro" id="IPR029058">
    <property type="entry name" value="AB_hydrolase_fold"/>
</dbReference>
<dbReference type="KEGG" id="sinb:SIDU_04780"/>
<proteinExistence type="predicted"/>
<dbReference type="InterPro" id="IPR051049">
    <property type="entry name" value="Dienelactone_hydrolase-like"/>
</dbReference>
<gene>
    <name evidence="2" type="ORF">SIDU_04780</name>
</gene>
<keyword evidence="2" id="KW-0378">Hydrolase</keyword>
<evidence type="ECO:0000259" key="1">
    <source>
        <dbReference type="Pfam" id="PF01738"/>
    </source>
</evidence>